<gene>
    <name evidence="1" type="ORF">QFZ53_000850</name>
</gene>
<protein>
    <submittedName>
        <fullName evidence="1">Uncharacterized protein</fullName>
    </submittedName>
</protein>
<reference evidence="1 2" key="1">
    <citation type="submission" date="2023-07" db="EMBL/GenBank/DDBJ databases">
        <title>Comparative genomics of wheat-associated soil bacteria to identify genetic determinants of phenazine resistance.</title>
        <authorList>
            <person name="Mouncey N."/>
        </authorList>
    </citation>
    <scope>NUCLEOTIDE SEQUENCE [LARGE SCALE GENOMIC DNA]</scope>
    <source>
        <strain evidence="1 2">W4I9-1</strain>
    </source>
</reference>
<dbReference type="AlphaFoldDB" id="A0AAW8EUR5"/>
<dbReference type="RefSeq" id="WP_307293893.1">
    <property type="nucleotide sequence ID" value="NZ_JAUSXV010000001.1"/>
</dbReference>
<dbReference type="EMBL" id="JAUSXV010000001">
    <property type="protein sequence ID" value="MDQ0646654.1"/>
    <property type="molecule type" value="Genomic_DNA"/>
</dbReference>
<accession>A0AAW8EUR5</accession>
<evidence type="ECO:0000313" key="1">
    <source>
        <dbReference type="EMBL" id="MDQ0646654.1"/>
    </source>
</evidence>
<organism evidence="1 2">
    <name type="scientific">Microbacterium natoriense</name>
    <dbReference type="NCBI Taxonomy" id="284570"/>
    <lineage>
        <taxon>Bacteria</taxon>
        <taxon>Bacillati</taxon>
        <taxon>Actinomycetota</taxon>
        <taxon>Actinomycetes</taxon>
        <taxon>Micrococcales</taxon>
        <taxon>Microbacteriaceae</taxon>
        <taxon>Microbacterium</taxon>
    </lineage>
</organism>
<sequence length="73" mass="8534">MYEHPYYQYTRFEQDELARRAELQRFIAEHSDQIVARPEGPIGRMLRRIGAAFGRRSGRAAQRQTPCEPAVAR</sequence>
<keyword evidence="2" id="KW-1185">Reference proteome</keyword>
<name>A0AAW8EUR5_9MICO</name>
<comment type="caution">
    <text evidence="1">The sequence shown here is derived from an EMBL/GenBank/DDBJ whole genome shotgun (WGS) entry which is preliminary data.</text>
</comment>
<dbReference type="Proteomes" id="UP001244427">
    <property type="component" value="Unassembled WGS sequence"/>
</dbReference>
<proteinExistence type="predicted"/>
<evidence type="ECO:0000313" key="2">
    <source>
        <dbReference type="Proteomes" id="UP001244427"/>
    </source>
</evidence>